<gene>
    <name evidence="1" type="ORF">RF55_22964</name>
</gene>
<dbReference type="PaxDb" id="67767-A0A0J7MPB6"/>
<reference evidence="1 2" key="1">
    <citation type="submission" date="2015-04" db="EMBL/GenBank/DDBJ databases">
        <title>Lasius niger genome sequencing.</title>
        <authorList>
            <person name="Konorov E.A."/>
            <person name="Nikitin M.A."/>
            <person name="Kirill M.V."/>
            <person name="Chang P."/>
        </authorList>
    </citation>
    <scope>NUCLEOTIDE SEQUENCE [LARGE SCALE GENOMIC DNA]</scope>
    <source>
        <tissue evidence="1">Whole</tissue>
    </source>
</reference>
<protein>
    <submittedName>
        <fullName evidence="1">Alpha-n-acetylgalactosaminidase</fullName>
    </submittedName>
</protein>
<organism evidence="1 2">
    <name type="scientific">Lasius niger</name>
    <name type="common">Black garden ant</name>
    <dbReference type="NCBI Taxonomy" id="67767"/>
    <lineage>
        <taxon>Eukaryota</taxon>
        <taxon>Metazoa</taxon>
        <taxon>Ecdysozoa</taxon>
        <taxon>Arthropoda</taxon>
        <taxon>Hexapoda</taxon>
        <taxon>Insecta</taxon>
        <taxon>Pterygota</taxon>
        <taxon>Neoptera</taxon>
        <taxon>Endopterygota</taxon>
        <taxon>Hymenoptera</taxon>
        <taxon>Apocrita</taxon>
        <taxon>Aculeata</taxon>
        <taxon>Formicoidea</taxon>
        <taxon>Formicidae</taxon>
        <taxon>Formicinae</taxon>
        <taxon>Lasius</taxon>
        <taxon>Lasius</taxon>
    </lineage>
</organism>
<accession>A0A0J7MPB6</accession>
<name>A0A0J7MPB6_LASNI</name>
<evidence type="ECO:0000313" key="1">
    <source>
        <dbReference type="EMBL" id="KMQ82445.1"/>
    </source>
</evidence>
<comment type="caution">
    <text evidence="1">The sequence shown here is derived from an EMBL/GenBank/DDBJ whole genome shotgun (WGS) entry which is preliminary data.</text>
</comment>
<keyword evidence="2" id="KW-1185">Reference proteome</keyword>
<evidence type="ECO:0000313" key="2">
    <source>
        <dbReference type="Proteomes" id="UP000036403"/>
    </source>
</evidence>
<dbReference type="AlphaFoldDB" id="A0A0J7MPB6"/>
<dbReference type="OrthoDB" id="6418278at2759"/>
<proteinExistence type="predicted"/>
<dbReference type="Proteomes" id="UP000036403">
    <property type="component" value="Unassembled WGS sequence"/>
</dbReference>
<sequence>MRHTVPRGTSTEFETGIDYFHDCDVDKIRRLQTLKEVSEESKLIESAKNRVGFDTVLSVGHDGSDINLSSSDRPRPLTRKTYVVVNLTQVTSPLACLLYFWDAFDYMIDNIEQVEKWCICFRENGGRQYVDFINETVDRLFCQRWDNLPDILSKIPYYTSGILTDEPSDVPIQRWIDLEYVAPTSKIEAFKACISHNLKHLGGGIYFLK</sequence>
<dbReference type="EMBL" id="LBMM01025398">
    <property type="protein sequence ID" value="KMQ82445.1"/>
    <property type="molecule type" value="Genomic_DNA"/>
</dbReference>